<sequence length="103" mass="11930">MCVHEKGKKYTKMQGCNTRFLLVTRCSILGIMKVQSYGQSNDTLFCCGSWGWRMKNTLNNYTVVTKGLRARMVQNFNLEKSTLRSVYLFDVVEHAVRTITNYC</sequence>
<proteinExistence type="predicted"/>
<protein>
    <submittedName>
        <fullName evidence="1">Uncharacterized protein</fullName>
    </submittedName>
</protein>
<dbReference type="VEuPathDB" id="VectorBase:AFUN014372"/>
<dbReference type="EnsemblMetazoa" id="AFUN014372-RA">
    <property type="protein sequence ID" value="AFUN014372-PA"/>
    <property type="gene ID" value="AFUN014372"/>
</dbReference>
<reference evidence="1" key="1">
    <citation type="submission" date="2020-05" db="UniProtKB">
        <authorList>
            <consortium name="EnsemblMetazoa"/>
        </authorList>
    </citation>
    <scope>IDENTIFICATION</scope>
    <source>
        <strain evidence="1">FUMOZ</strain>
    </source>
</reference>
<evidence type="ECO:0000313" key="1">
    <source>
        <dbReference type="EnsemblMetazoa" id="AFUN014372-PA"/>
    </source>
</evidence>
<organism evidence="1">
    <name type="scientific">Anopheles funestus</name>
    <name type="common">African malaria mosquito</name>
    <dbReference type="NCBI Taxonomy" id="62324"/>
    <lineage>
        <taxon>Eukaryota</taxon>
        <taxon>Metazoa</taxon>
        <taxon>Ecdysozoa</taxon>
        <taxon>Arthropoda</taxon>
        <taxon>Hexapoda</taxon>
        <taxon>Insecta</taxon>
        <taxon>Pterygota</taxon>
        <taxon>Neoptera</taxon>
        <taxon>Endopterygota</taxon>
        <taxon>Diptera</taxon>
        <taxon>Nematocera</taxon>
        <taxon>Culicoidea</taxon>
        <taxon>Culicidae</taxon>
        <taxon>Anophelinae</taxon>
        <taxon>Anopheles</taxon>
    </lineage>
</organism>
<accession>A0A182S1M5</accession>
<dbReference type="AlphaFoldDB" id="A0A182S1M5"/>
<name>A0A182S1M5_ANOFN</name>